<dbReference type="Pfam" id="PF02518">
    <property type="entry name" value="HATPase_c"/>
    <property type="match status" value="1"/>
</dbReference>
<dbReference type="EC" id="2.7.13.3" evidence="2"/>
<evidence type="ECO:0000256" key="6">
    <source>
        <dbReference type="ARBA" id="ARBA00023012"/>
    </source>
</evidence>
<dbReference type="InterPro" id="IPR036097">
    <property type="entry name" value="HisK_dim/P_sf"/>
</dbReference>
<dbReference type="CDD" id="cd00082">
    <property type="entry name" value="HisKA"/>
    <property type="match status" value="1"/>
</dbReference>
<keyword evidence="5 8" id="KW-0418">Kinase</keyword>
<evidence type="ECO:0000259" key="7">
    <source>
        <dbReference type="PROSITE" id="PS50109"/>
    </source>
</evidence>
<dbReference type="InterPro" id="IPR005467">
    <property type="entry name" value="His_kinase_dom"/>
</dbReference>
<dbReference type="EMBL" id="JAFREM010000004">
    <property type="protein sequence ID" value="MBO1305292.1"/>
    <property type="molecule type" value="Genomic_DNA"/>
</dbReference>
<dbReference type="Gene3D" id="3.30.565.10">
    <property type="entry name" value="Histidine kinase-like ATPase, C-terminal domain"/>
    <property type="match status" value="1"/>
</dbReference>
<gene>
    <name evidence="8" type="ORF">JZO70_03905</name>
</gene>
<comment type="caution">
    <text evidence="8">The sequence shown here is derived from an EMBL/GenBank/DDBJ whole genome shotgun (WGS) entry which is preliminary data.</text>
</comment>
<keyword evidence="9" id="KW-1185">Reference proteome</keyword>
<reference evidence="8 9" key="1">
    <citation type="submission" date="2021-03" db="EMBL/GenBank/DDBJ databases">
        <title>Enterococcal diversity collection.</title>
        <authorList>
            <person name="Gilmore M.S."/>
            <person name="Schwartzman J."/>
            <person name="Van Tyne D."/>
            <person name="Martin M."/>
            <person name="Earl A.M."/>
            <person name="Manson A.L."/>
            <person name="Straub T."/>
            <person name="Salamzade R."/>
            <person name="Saavedra J."/>
            <person name="Lebreton F."/>
            <person name="Prichula J."/>
            <person name="Schaufler K."/>
            <person name="Gaca A."/>
            <person name="Sgardioli B."/>
            <person name="Wagenaar J."/>
            <person name="Strong T."/>
        </authorList>
    </citation>
    <scope>NUCLEOTIDE SEQUENCE [LARGE SCALE GENOMIC DNA]</scope>
    <source>
        <strain evidence="8 9">669A</strain>
    </source>
</reference>
<dbReference type="SMART" id="SM00387">
    <property type="entry name" value="HATPase_c"/>
    <property type="match status" value="1"/>
</dbReference>
<evidence type="ECO:0000256" key="3">
    <source>
        <dbReference type="ARBA" id="ARBA00022553"/>
    </source>
</evidence>
<keyword evidence="6" id="KW-0902">Two-component regulatory system</keyword>
<dbReference type="CDD" id="cd00075">
    <property type="entry name" value="HATPase"/>
    <property type="match status" value="1"/>
</dbReference>
<keyword evidence="4" id="KW-0808">Transferase</keyword>
<dbReference type="Gene3D" id="1.10.287.130">
    <property type="match status" value="1"/>
</dbReference>
<dbReference type="RefSeq" id="WP_207672219.1">
    <property type="nucleotide sequence ID" value="NZ_JAFREM010000004.1"/>
</dbReference>
<dbReference type="PANTHER" id="PTHR43547">
    <property type="entry name" value="TWO-COMPONENT HISTIDINE KINASE"/>
    <property type="match status" value="1"/>
</dbReference>
<evidence type="ECO:0000313" key="9">
    <source>
        <dbReference type="Proteomes" id="UP000664601"/>
    </source>
</evidence>
<dbReference type="PANTHER" id="PTHR43547:SF2">
    <property type="entry name" value="HYBRID SIGNAL TRANSDUCTION HISTIDINE KINASE C"/>
    <property type="match status" value="1"/>
</dbReference>
<dbReference type="Proteomes" id="UP000664601">
    <property type="component" value="Unassembled WGS sequence"/>
</dbReference>
<evidence type="ECO:0000256" key="4">
    <source>
        <dbReference type="ARBA" id="ARBA00022679"/>
    </source>
</evidence>
<sequence>MSYLAIISTLAAFFLAYRYLTLRSSLRKLAKEIEEKRISQTNVILTNPEHQVILDPLIHEVNQVFNELQEIRIMSQQEKKTLDLAIHNITHDIRTPLTIASGFTQNLLKDVPEQQEKLMKIQKNLTTVSQRVEVLLEYQDLLEANVQPQFQQLDLSQVLKENLLHYYSNLTEQNFAAEVDIEEGVLIDSDPEILQRIFQNIFSNILKHGEKQLSVKLSSDDKWAYVQIQNQSQQEIKNLNKLTSRFYSENMSETEKSSGLGLYITKELVELTQGYLTMKYQEKQFCLEIAWHLVRG</sequence>
<evidence type="ECO:0000313" key="8">
    <source>
        <dbReference type="EMBL" id="MBO1305292.1"/>
    </source>
</evidence>
<evidence type="ECO:0000256" key="2">
    <source>
        <dbReference type="ARBA" id="ARBA00012438"/>
    </source>
</evidence>
<dbReference type="SMART" id="SM00388">
    <property type="entry name" value="HisKA"/>
    <property type="match status" value="1"/>
</dbReference>
<accession>A0ABS3L6P2</accession>
<feature type="domain" description="Histidine kinase" evidence="7">
    <location>
        <begin position="88"/>
        <end position="295"/>
    </location>
</feature>
<dbReference type="InterPro" id="IPR036890">
    <property type="entry name" value="HATPase_C_sf"/>
</dbReference>
<dbReference type="SUPFAM" id="SSF55874">
    <property type="entry name" value="ATPase domain of HSP90 chaperone/DNA topoisomerase II/histidine kinase"/>
    <property type="match status" value="1"/>
</dbReference>
<dbReference type="Pfam" id="PF00512">
    <property type="entry name" value="HisKA"/>
    <property type="match status" value="1"/>
</dbReference>
<dbReference type="InterPro" id="IPR003661">
    <property type="entry name" value="HisK_dim/P_dom"/>
</dbReference>
<dbReference type="InterPro" id="IPR003594">
    <property type="entry name" value="HATPase_dom"/>
</dbReference>
<evidence type="ECO:0000256" key="1">
    <source>
        <dbReference type="ARBA" id="ARBA00000085"/>
    </source>
</evidence>
<evidence type="ECO:0000256" key="5">
    <source>
        <dbReference type="ARBA" id="ARBA00022777"/>
    </source>
</evidence>
<name>A0ABS3L6P2_9ENTE</name>
<organism evidence="8 9">
    <name type="scientific">Candidatus Enterococcus moelleringii</name>
    <dbReference type="NCBI Taxonomy" id="2815325"/>
    <lineage>
        <taxon>Bacteria</taxon>
        <taxon>Bacillati</taxon>
        <taxon>Bacillota</taxon>
        <taxon>Bacilli</taxon>
        <taxon>Lactobacillales</taxon>
        <taxon>Enterococcaceae</taxon>
        <taxon>Enterococcus</taxon>
    </lineage>
</organism>
<proteinExistence type="predicted"/>
<comment type="catalytic activity">
    <reaction evidence="1">
        <text>ATP + protein L-histidine = ADP + protein N-phospho-L-histidine.</text>
        <dbReference type="EC" id="2.7.13.3"/>
    </reaction>
</comment>
<dbReference type="PROSITE" id="PS50109">
    <property type="entry name" value="HIS_KIN"/>
    <property type="match status" value="1"/>
</dbReference>
<dbReference type="SUPFAM" id="SSF47384">
    <property type="entry name" value="Homodimeric domain of signal transducing histidine kinase"/>
    <property type="match status" value="1"/>
</dbReference>
<keyword evidence="3" id="KW-0597">Phosphoprotein</keyword>
<dbReference type="GO" id="GO:0016301">
    <property type="term" value="F:kinase activity"/>
    <property type="evidence" value="ECO:0007669"/>
    <property type="project" value="UniProtKB-KW"/>
</dbReference>
<protein>
    <recommendedName>
        <fullName evidence="2">histidine kinase</fullName>
        <ecNumber evidence="2">2.7.13.3</ecNumber>
    </recommendedName>
</protein>